<dbReference type="PANTHER" id="PTHR30572">
    <property type="entry name" value="MEMBRANE COMPONENT OF TRANSPORTER-RELATED"/>
    <property type="match status" value="1"/>
</dbReference>
<keyword evidence="4 6" id="KW-1133">Transmembrane helix</keyword>
<proteinExistence type="predicted"/>
<dbReference type="RefSeq" id="WP_132529396.1">
    <property type="nucleotide sequence ID" value="NZ_BMJO01000001.1"/>
</dbReference>
<feature type="transmembrane region" description="Helical" evidence="6">
    <location>
        <begin position="673"/>
        <end position="694"/>
    </location>
</feature>
<keyword evidence="2" id="KW-1003">Cell membrane</keyword>
<reference evidence="9" key="1">
    <citation type="journal article" date="2014" name="Int. J. Syst. Evol. Microbiol.">
        <title>Complete genome of a new Firmicutes species belonging to the dominant human colonic microbiota ('Ruminococcus bicirculans') reveals two chromosomes and a selective capacity to utilize plant glucans.</title>
        <authorList>
            <consortium name="NISC Comparative Sequencing Program"/>
            <person name="Wegmann U."/>
            <person name="Louis P."/>
            <person name="Goesmann A."/>
            <person name="Henrissat B."/>
            <person name="Duncan S.H."/>
            <person name="Flint H.J."/>
        </authorList>
    </citation>
    <scope>NUCLEOTIDE SEQUENCE</scope>
    <source>
        <strain evidence="9">CGMCC 1.15644</strain>
    </source>
</reference>
<sequence>MFKLNLKIAIRNLWKNKGFTLINIGGLAIGMACCLMLLLYVNYEWSYDKQFKNLDKIYFAKLKLKVNGELATTGAVPYKLAKSALEEIPGIQDAARLSTNNGQQLYSNKENKFKLHSSFVDKSFIKILNYKFLYGNSATALDEPSSVIITSITAKKLFGSENVVGQSIKWDNQRTLKVSAVVEDLPKNQTIQFDVLHPWAFLEHIEPEIPATGWGSIDCATIFQLKDNVVLKDVNARLKNFIVNKNPPMKAYVYEPFLFPFSKSHLWDEFKNGEVVGGKIDEVRLFAILGLCVLLIACINYMNLSTARSEKRAREVGVRKALGSARSTLIGQFLLESIILSFVAVLIAFVLLEVFLPYFNNLLDIKIFIDYSSFAFWIVLVSMALLTGFLAGSYPAFYLSSFIPIKVLKGFKGSSGSLSIRRVLVILQFSLSICMIISAIVVYSQIQYLKNKPLGFDQNNMVQLDIEGDLKNHSRMEAFKNNLIKNGAVISSTEFAGNFTGGGSITGNLSWPGKAAEDKAIINYRSTGFDYTKTIGTKVIAGRDLSAKFPADTITSVLLNQTAVKRMNLKNPIGTILNWGDNPPLTVVGVMQDYFNESLGKVVKPTIFYYNVKKSSVLLLRLNPNQSLSSSIRAIKKIGEQFNPAYPPQITYVNDGMKEKLQSEKLLSVLSNIFGGFAIFISCLGLLGLALYMAEQRSKEISIRKVLGANLSDILVLLNKDFMKLVLISNIIAIPAAYILVSKWLEKYDYKITINPWPFVIALLTSIIIAVLTVSLQTFKVAKANAVDVLKYE</sequence>
<feature type="transmembrane region" description="Helical" evidence="6">
    <location>
        <begin position="333"/>
        <end position="356"/>
    </location>
</feature>
<evidence type="ECO:0000256" key="3">
    <source>
        <dbReference type="ARBA" id="ARBA00022692"/>
    </source>
</evidence>
<protein>
    <submittedName>
        <fullName evidence="9">ABC transporter permease</fullName>
    </submittedName>
    <submittedName>
        <fullName evidence="10">ABC-type antimicrobial peptide transport system permease subunit</fullName>
    </submittedName>
</protein>
<keyword evidence="3 6" id="KW-0812">Transmembrane</keyword>
<feature type="domain" description="ABC3 transporter permease C-terminal" evidence="7">
    <location>
        <begin position="672"/>
        <end position="785"/>
    </location>
</feature>
<evidence type="ECO:0000256" key="5">
    <source>
        <dbReference type="ARBA" id="ARBA00023136"/>
    </source>
</evidence>
<gene>
    <name evidence="10" type="ORF">EV200_101710</name>
    <name evidence="9" type="ORF">GCM10011413_03580</name>
</gene>
<dbReference type="PANTHER" id="PTHR30572:SF18">
    <property type="entry name" value="ABC-TYPE MACROLIDE FAMILY EXPORT SYSTEM PERMEASE COMPONENT 2"/>
    <property type="match status" value="1"/>
</dbReference>
<feature type="transmembrane region" description="Helical" evidence="6">
    <location>
        <begin position="423"/>
        <end position="443"/>
    </location>
</feature>
<evidence type="ECO:0000256" key="2">
    <source>
        <dbReference type="ARBA" id="ARBA00022475"/>
    </source>
</evidence>
<accession>A0A4R2HN99</accession>
<dbReference type="Pfam" id="PF02687">
    <property type="entry name" value="FtsX"/>
    <property type="match status" value="2"/>
</dbReference>
<dbReference type="InterPro" id="IPR003838">
    <property type="entry name" value="ABC3_permease_C"/>
</dbReference>
<evidence type="ECO:0000256" key="6">
    <source>
        <dbReference type="SAM" id="Phobius"/>
    </source>
</evidence>
<feature type="domain" description="ABC3 transporter permease C-terminal" evidence="7">
    <location>
        <begin position="288"/>
        <end position="399"/>
    </location>
</feature>
<evidence type="ECO:0000256" key="1">
    <source>
        <dbReference type="ARBA" id="ARBA00004651"/>
    </source>
</evidence>
<dbReference type="OrthoDB" id="1451596at2"/>
<dbReference type="PROSITE" id="PS51257">
    <property type="entry name" value="PROKAR_LIPOPROTEIN"/>
    <property type="match status" value="1"/>
</dbReference>
<reference evidence="10 11" key="3">
    <citation type="submission" date="2019-03" db="EMBL/GenBank/DDBJ databases">
        <title>Genomic Encyclopedia of Type Strains, Phase IV (KMG-IV): sequencing the most valuable type-strain genomes for metagenomic binning, comparative biology and taxonomic classification.</title>
        <authorList>
            <person name="Goeker M."/>
        </authorList>
    </citation>
    <scope>NUCLEOTIDE SEQUENCE [LARGE SCALE GENOMIC DNA]</scope>
    <source>
        <strain evidence="10 11">DSM 103236</strain>
    </source>
</reference>
<feature type="transmembrane region" description="Helical" evidence="6">
    <location>
        <begin position="285"/>
        <end position="304"/>
    </location>
</feature>
<feature type="transmembrane region" description="Helical" evidence="6">
    <location>
        <begin position="725"/>
        <end position="745"/>
    </location>
</feature>
<evidence type="ECO:0000313" key="9">
    <source>
        <dbReference type="EMBL" id="GGE41010.1"/>
    </source>
</evidence>
<dbReference type="InterPro" id="IPR050250">
    <property type="entry name" value="Macrolide_Exporter_MacB"/>
</dbReference>
<dbReference type="AlphaFoldDB" id="A0A4R2HN99"/>
<feature type="transmembrane region" description="Helical" evidence="6">
    <location>
        <begin position="21"/>
        <end position="43"/>
    </location>
</feature>
<dbReference type="GO" id="GO:0022857">
    <property type="term" value="F:transmembrane transporter activity"/>
    <property type="evidence" value="ECO:0007669"/>
    <property type="project" value="TreeGrafter"/>
</dbReference>
<organism evidence="10 11">
    <name type="scientific">Pedobacter psychrotolerans</name>
    <dbReference type="NCBI Taxonomy" id="1843235"/>
    <lineage>
        <taxon>Bacteria</taxon>
        <taxon>Pseudomonadati</taxon>
        <taxon>Bacteroidota</taxon>
        <taxon>Sphingobacteriia</taxon>
        <taxon>Sphingobacteriales</taxon>
        <taxon>Sphingobacteriaceae</taxon>
        <taxon>Pedobacter</taxon>
    </lineage>
</organism>
<comment type="subcellular location">
    <subcellularLocation>
        <location evidence="1">Cell membrane</location>
        <topology evidence="1">Multi-pass membrane protein</topology>
    </subcellularLocation>
</comment>
<evidence type="ECO:0000313" key="12">
    <source>
        <dbReference type="Proteomes" id="UP000622648"/>
    </source>
</evidence>
<dbReference type="Proteomes" id="UP000295684">
    <property type="component" value="Unassembled WGS sequence"/>
</dbReference>
<feature type="transmembrane region" description="Helical" evidence="6">
    <location>
        <begin position="376"/>
        <end position="402"/>
    </location>
</feature>
<dbReference type="EMBL" id="SLWO01000001">
    <property type="protein sequence ID" value="TCO31262.1"/>
    <property type="molecule type" value="Genomic_DNA"/>
</dbReference>
<dbReference type="InterPro" id="IPR025857">
    <property type="entry name" value="MacB_PCD"/>
</dbReference>
<evidence type="ECO:0000259" key="7">
    <source>
        <dbReference type="Pfam" id="PF02687"/>
    </source>
</evidence>
<name>A0A4R2HN99_9SPHI</name>
<feature type="transmembrane region" description="Helical" evidence="6">
    <location>
        <begin position="757"/>
        <end position="776"/>
    </location>
</feature>
<evidence type="ECO:0000313" key="10">
    <source>
        <dbReference type="EMBL" id="TCO31262.1"/>
    </source>
</evidence>
<evidence type="ECO:0000313" key="11">
    <source>
        <dbReference type="Proteomes" id="UP000295684"/>
    </source>
</evidence>
<dbReference type="Pfam" id="PF12704">
    <property type="entry name" value="MacB_PCD"/>
    <property type="match status" value="1"/>
</dbReference>
<reference evidence="12" key="2">
    <citation type="journal article" date="2019" name="Int. J. Syst. Evol. Microbiol.">
        <title>The Global Catalogue of Microorganisms (GCM) 10K type strain sequencing project: providing services to taxonomists for standard genome sequencing and annotation.</title>
        <authorList>
            <consortium name="The Broad Institute Genomics Platform"/>
            <consortium name="The Broad Institute Genome Sequencing Center for Infectious Disease"/>
            <person name="Wu L."/>
            <person name="Ma J."/>
        </authorList>
    </citation>
    <scope>NUCLEOTIDE SEQUENCE [LARGE SCALE GENOMIC DNA]</scope>
    <source>
        <strain evidence="12">CGMCC 1.15644</strain>
    </source>
</reference>
<dbReference type="Proteomes" id="UP000622648">
    <property type="component" value="Unassembled WGS sequence"/>
</dbReference>
<keyword evidence="5 6" id="KW-0472">Membrane</keyword>
<evidence type="ECO:0000259" key="8">
    <source>
        <dbReference type="Pfam" id="PF12704"/>
    </source>
</evidence>
<dbReference type="EMBL" id="BMJO01000001">
    <property type="protein sequence ID" value="GGE41010.1"/>
    <property type="molecule type" value="Genomic_DNA"/>
</dbReference>
<reference evidence="9" key="4">
    <citation type="submission" date="2024-05" db="EMBL/GenBank/DDBJ databases">
        <authorList>
            <person name="Sun Q."/>
            <person name="Zhou Y."/>
        </authorList>
    </citation>
    <scope>NUCLEOTIDE SEQUENCE</scope>
    <source>
        <strain evidence="9">CGMCC 1.15644</strain>
    </source>
</reference>
<evidence type="ECO:0000256" key="4">
    <source>
        <dbReference type="ARBA" id="ARBA00022989"/>
    </source>
</evidence>
<feature type="domain" description="MacB-like periplasmic core" evidence="8">
    <location>
        <begin position="20"/>
        <end position="240"/>
    </location>
</feature>
<dbReference type="GO" id="GO:0005886">
    <property type="term" value="C:plasma membrane"/>
    <property type="evidence" value="ECO:0007669"/>
    <property type="project" value="UniProtKB-SubCell"/>
</dbReference>
<comment type="caution">
    <text evidence="10">The sequence shown here is derived from an EMBL/GenBank/DDBJ whole genome shotgun (WGS) entry which is preliminary data.</text>
</comment>
<keyword evidence="12" id="KW-1185">Reference proteome</keyword>